<evidence type="ECO:0000313" key="4">
    <source>
        <dbReference type="Proteomes" id="UP001165653"/>
    </source>
</evidence>
<evidence type="ECO:0000256" key="2">
    <source>
        <dbReference type="SAM" id="SignalP"/>
    </source>
</evidence>
<dbReference type="RefSeq" id="WP_264515832.1">
    <property type="nucleotide sequence ID" value="NZ_JAPDDR010000013.1"/>
</dbReference>
<feature type="chain" id="PRO_5046192284" evidence="2">
    <location>
        <begin position="24"/>
        <end position="246"/>
    </location>
</feature>
<accession>A0ABT3G9T3</accession>
<protein>
    <submittedName>
        <fullName evidence="3">Uncharacterized protein</fullName>
    </submittedName>
</protein>
<keyword evidence="2" id="KW-0732">Signal</keyword>
<name>A0ABT3G9T3_9BACT</name>
<evidence type="ECO:0000313" key="3">
    <source>
        <dbReference type="EMBL" id="MCW1916261.1"/>
    </source>
</evidence>
<feature type="compositionally biased region" description="Low complexity" evidence="1">
    <location>
        <begin position="47"/>
        <end position="57"/>
    </location>
</feature>
<proteinExistence type="predicted"/>
<sequence length="246" mass="26073">MRLLITIASLLVLALLIYLGTFAAGRQTGTTGDTNSSAERRSGPGPGSAAGLSGKSGPRAEREAADGAPDFTELQNVVRTMKDYPTGFDGHTTATLQPGQSVLTGGYLDGEGAWIFVLMTPLRRAPSDATSLEIRTAKFALDTNEMRHTGLDRLVAGRAREEKEAGIWGLDTPEALLSLLHEESVGSSRILMEPAREGSVELTTAAGTDSVGIIVMPQENGGFEIESIWRHRFAGAARKRPVAPGN</sequence>
<feature type="region of interest" description="Disordered" evidence="1">
    <location>
        <begin position="29"/>
        <end position="71"/>
    </location>
</feature>
<comment type="caution">
    <text evidence="3">The sequence shown here is derived from an EMBL/GenBank/DDBJ whole genome shotgun (WGS) entry which is preliminary data.</text>
</comment>
<organism evidence="3 4">
    <name type="scientific">Luteolibacter rhizosphaerae</name>
    <dbReference type="NCBI Taxonomy" id="2989719"/>
    <lineage>
        <taxon>Bacteria</taxon>
        <taxon>Pseudomonadati</taxon>
        <taxon>Verrucomicrobiota</taxon>
        <taxon>Verrucomicrobiia</taxon>
        <taxon>Verrucomicrobiales</taxon>
        <taxon>Verrucomicrobiaceae</taxon>
        <taxon>Luteolibacter</taxon>
    </lineage>
</organism>
<gene>
    <name evidence="3" type="ORF">OJ996_21905</name>
</gene>
<evidence type="ECO:0000256" key="1">
    <source>
        <dbReference type="SAM" id="MobiDB-lite"/>
    </source>
</evidence>
<dbReference type="EMBL" id="JAPDDR010000013">
    <property type="protein sequence ID" value="MCW1916261.1"/>
    <property type="molecule type" value="Genomic_DNA"/>
</dbReference>
<dbReference type="Proteomes" id="UP001165653">
    <property type="component" value="Unassembled WGS sequence"/>
</dbReference>
<feature type="signal peptide" evidence="2">
    <location>
        <begin position="1"/>
        <end position="23"/>
    </location>
</feature>
<keyword evidence="4" id="KW-1185">Reference proteome</keyword>
<reference evidence="3" key="1">
    <citation type="submission" date="2022-10" db="EMBL/GenBank/DDBJ databases">
        <title>Luteolibacter sp. GHJ8, whole genome shotgun sequencing project.</title>
        <authorList>
            <person name="Zhao G."/>
            <person name="Shen L."/>
        </authorList>
    </citation>
    <scope>NUCLEOTIDE SEQUENCE</scope>
    <source>
        <strain evidence="3">GHJ8</strain>
    </source>
</reference>